<name>A0A917WKW3_9ACTN</name>
<protein>
    <submittedName>
        <fullName evidence="2">Uncharacterized protein</fullName>
    </submittedName>
</protein>
<keyword evidence="3" id="KW-1185">Reference proteome</keyword>
<feature type="transmembrane region" description="Helical" evidence="1">
    <location>
        <begin position="20"/>
        <end position="39"/>
    </location>
</feature>
<keyword evidence="1" id="KW-0472">Membrane</keyword>
<evidence type="ECO:0000256" key="1">
    <source>
        <dbReference type="SAM" id="Phobius"/>
    </source>
</evidence>
<dbReference type="AlphaFoldDB" id="A0A917WKW3"/>
<accession>A0A917WKW3</accession>
<keyword evidence="1" id="KW-0812">Transmembrane</keyword>
<evidence type="ECO:0000313" key="2">
    <source>
        <dbReference type="EMBL" id="GGM11535.1"/>
    </source>
</evidence>
<proteinExistence type="predicted"/>
<organism evidence="2 3">
    <name type="scientific">Dactylosporangium sucinum</name>
    <dbReference type="NCBI Taxonomy" id="1424081"/>
    <lineage>
        <taxon>Bacteria</taxon>
        <taxon>Bacillati</taxon>
        <taxon>Actinomycetota</taxon>
        <taxon>Actinomycetes</taxon>
        <taxon>Micromonosporales</taxon>
        <taxon>Micromonosporaceae</taxon>
        <taxon>Dactylosporangium</taxon>
    </lineage>
</organism>
<dbReference type="Proteomes" id="UP000642070">
    <property type="component" value="Unassembled WGS sequence"/>
</dbReference>
<evidence type="ECO:0000313" key="3">
    <source>
        <dbReference type="Proteomes" id="UP000642070"/>
    </source>
</evidence>
<gene>
    <name evidence="2" type="ORF">GCM10007977_010890</name>
</gene>
<dbReference type="RefSeq" id="WP_190248570.1">
    <property type="nucleotide sequence ID" value="NZ_BMPI01000004.1"/>
</dbReference>
<reference evidence="2" key="1">
    <citation type="journal article" date="2014" name="Int. J. Syst. Evol. Microbiol.">
        <title>Complete genome sequence of Corynebacterium casei LMG S-19264T (=DSM 44701T), isolated from a smear-ripened cheese.</title>
        <authorList>
            <consortium name="US DOE Joint Genome Institute (JGI-PGF)"/>
            <person name="Walter F."/>
            <person name="Albersmeier A."/>
            <person name="Kalinowski J."/>
            <person name="Ruckert C."/>
        </authorList>
    </citation>
    <scope>NUCLEOTIDE SEQUENCE</scope>
    <source>
        <strain evidence="2">JCM 19831</strain>
    </source>
</reference>
<reference evidence="2" key="2">
    <citation type="submission" date="2020-09" db="EMBL/GenBank/DDBJ databases">
        <authorList>
            <person name="Sun Q."/>
            <person name="Ohkuma M."/>
        </authorList>
    </citation>
    <scope>NUCLEOTIDE SEQUENCE</scope>
    <source>
        <strain evidence="2">JCM 19831</strain>
    </source>
</reference>
<dbReference type="EMBL" id="BMPI01000004">
    <property type="protein sequence ID" value="GGM11535.1"/>
    <property type="molecule type" value="Genomic_DNA"/>
</dbReference>
<sequence length="88" mass="9728">MSEKIDTTHAARLFDVRRVIGGLFTVYGVIVTIVGIFDSQAEIDKAAGVRINLWIGIGMLVLGLLFLLWQKVRPAEAPDQELTTNDTE</sequence>
<keyword evidence="1" id="KW-1133">Transmembrane helix</keyword>
<feature type="transmembrane region" description="Helical" evidence="1">
    <location>
        <begin position="51"/>
        <end position="69"/>
    </location>
</feature>
<comment type="caution">
    <text evidence="2">The sequence shown here is derived from an EMBL/GenBank/DDBJ whole genome shotgun (WGS) entry which is preliminary data.</text>
</comment>